<reference evidence="1" key="1">
    <citation type="submission" date="2001-05" db="EMBL/GenBank/DDBJ databases">
        <title>Oryza sativa nipponbare(GA3) genomic DNA, chromosome 6, PAC clone:P0485D10.</title>
        <authorList>
            <person name="Sasaki T."/>
            <person name="Matsumoto T."/>
            <person name="Yamamoto K."/>
        </authorList>
    </citation>
    <scope>NUCLEOTIDE SEQUENCE</scope>
</reference>
<sequence length="132" mass="14087">MSVARLPTCIPEPEAAGWLKWSAAPSLLSGATTTTQAARQRGPRILGFGWSARDGDTSHGPRILVSMEWPAAVLWLSGTAATTTHGPQAAQDATTTQYILAFHSPILSLCFRLDGLDSCLFCLCQISVIFVV</sequence>
<protein>
    <submittedName>
        <fullName evidence="2">Uncharacterized protein</fullName>
    </submittedName>
</protein>
<dbReference type="EMBL" id="AP005492">
    <property type="protein sequence ID" value="BAD62023.1"/>
    <property type="molecule type" value="Genomic_DNA"/>
</dbReference>
<proteinExistence type="predicted"/>
<name>Q5Z5P4_ORYSJ</name>
<reference evidence="3" key="4">
    <citation type="journal article" date="2008" name="Nucleic Acids Res.">
        <title>The rice annotation project database (RAP-DB): 2008 update.</title>
        <authorList>
            <consortium name="The rice annotation project (RAP)"/>
        </authorList>
    </citation>
    <scope>GENOME REANNOTATION</scope>
    <source>
        <strain evidence="3">cv. Nipponbare</strain>
    </source>
</reference>
<evidence type="ECO:0000313" key="1">
    <source>
        <dbReference type="EMBL" id="BAD61662.1"/>
    </source>
</evidence>
<reference evidence="3" key="3">
    <citation type="journal article" date="2005" name="Nature">
        <title>The map-based sequence of the rice genome.</title>
        <authorList>
            <consortium name="International rice genome sequencing project (IRGSP)"/>
            <person name="Matsumoto T."/>
            <person name="Wu J."/>
            <person name="Kanamori H."/>
            <person name="Katayose Y."/>
            <person name="Fujisawa M."/>
            <person name="Namiki N."/>
            <person name="Mizuno H."/>
            <person name="Yamamoto K."/>
            <person name="Antonio B.A."/>
            <person name="Baba T."/>
            <person name="Sakata K."/>
            <person name="Nagamura Y."/>
            <person name="Aoki H."/>
            <person name="Arikawa K."/>
            <person name="Arita K."/>
            <person name="Bito T."/>
            <person name="Chiden Y."/>
            <person name="Fujitsuka N."/>
            <person name="Fukunaka R."/>
            <person name="Hamada M."/>
            <person name="Harada C."/>
            <person name="Hayashi A."/>
            <person name="Hijishita S."/>
            <person name="Honda M."/>
            <person name="Hosokawa S."/>
            <person name="Ichikawa Y."/>
            <person name="Idonuma A."/>
            <person name="Iijima M."/>
            <person name="Ikeda M."/>
            <person name="Ikeno M."/>
            <person name="Ito K."/>
            <person name="Ito S."/>
            <person name="Ito T."/>
            <person name="Ito Y."/>
            <person name="Ito Y."/>
            <person name="Iwabuchi A."/>
            <person name="Kamiya K."/>
            <person name="Karasawa W."/>
            <person name="Kurita K."/>
            <person name="Katagiri S."/>
            <person name="Kikuta A."/>
            <person name="Kobayashi H."/>
            <person name="Kobayashi N."/>
            <person name="Machita K."/>
            <person name="Maehara T."/>
            <person name="Masukawa M."/>
            <person name="Mizubayashi T."/>
            <person name="Mukai Y."/>
            <person name="Nagasaki H."/>
            <person name="Nagata Y."/>
            <person name="Naito S."/>
            <person name="Nakashima M."/>
            <person name="Nakama Y."/>
            <person name="Nakamichi Y."/>
            <person name="Nakamura M."/>
            <person name="Meguro A."/>
            <person name="Negishi M."/>
            <person name="Ohta I."/>
            <person name="Ohta T."/>
            <person name="Okamoto M."/>
            <person name="Ono N."/>
            <person name="Saji S."/>
            <person name="Sakaguchi M."/>
            <person name="Sakai K."/>
            <person name="Shibata M."/>
            <person name="Shimokawa T."/>
            <person name="Song J."/>
            <person name="Takazaki Y."/>
            <person name="Terasawa K."/>
            <person name="Tsugane M."/>
            <person name="Tsuji K."/>
            <person name="Ueda S."/>
            <person name="Waki K."/>
            <person name="Yamagata H."/>
            <person name="Yamamoto M."/>
            <person name="Yamamoto S."/>
            <person name="Yamane H."/>
            <person name="Yoshiki S."/>
            <person name="Yoshihara R."/>
            <person name="Yukawa K."/>
            <person name="Zhong H."/>
            <person name="Yano M."/>
            <person name="Yuan Q."/>
            <person name="Ouyang S."/>
            <person name="Liu J."/>
            <person name="Jones K.M."/>
            <person name="Gansberger K."/>
            <person name="Moffat K."/>
            <person name="Hill J."/>
            <person name="Bera J."/>
            <person name="Fadrosh D."/>
            <person name="Jin S."/>
            <person name="Johri S."/>
            <person name="Kim M."/>
            <person name="Overton L."/>
            <person name="Reardon M."/>
            <person name="Tsitrin T."/>
            <person name="Vuong H."/>
            <person name="Weaver B."/>
            <person name="Ciecko A."/>
            <person name="Tallon L."/>
            <person name="Jackson J."/>
            <person name="Pai G."/>
            <person name="Aken S.V."/>
            <person name="Utterback T."/>
            <person name="Reidmuller S."/>
            <person name="Feldblyum T."/>
            <person name="Hsiao J."/>
            <person name="Zismann V."/>
            <person name="Iobst S."/>
            <person name="de Vazeille A.R."/>
            <person name="Buell C.R."/>
            <person name="Ying K."/>
            <person name="Li Y."/>
            <person name="Lu T."/>
            <person name="Huang Y."/>
            <person name="Zhao Q."/>
            <person name="Feng Q."/>
            <person name="Zhang L."/>
            <person name="Zhu J."/>
            <person name="Weng Q."/>
            <person name="Mu J."/>
            <person name="Lu Y."/>
            <person name="Fan D."/>
            <person name="Liu Y."/>
            <person name="Guan J."/>
            <person name="Zhang Y."/>
            <person name="Yu S."/>
            <person name="Liu X."/>
            <person name="Zhang Y."/>
            <person name="Hong G."/>
            <person name="Han B."/>
            <person name="Choisne N."/>
            <person name="Demange N."/>
            <person name="Orjeda G."/>
            <person name="Samain S."/>
            <person name="Cattolico L."/>
            <person name="Pelletier E."/>
            <person name="Couloux A."/>
            <person name="Segurens B."/>
            <person name="Wincker P."/>
            <person name="D'Hont A."/>
            <person name="Scarpelli C."/>
            <person name="Weissenbach J."/>
            <person name="Salanoubat M."/>
            <person name="Quetier F."/>
            <person name="Yu Y."/>
            <person name="Kim H.R."/>
            <person name="Rambo T."/>
            <person name="Currie J."/>
            <person name="Collura K."/>
            <person name="Luo M."/>
            <person name="Yang T."/>
            <person name="Ammiraju J.S.S."/>
            <person name="Engler F."/>
            <person name="Soderlund C."/>
            <person name="Wing R.A."/>
            <person name="Palmer L.E."/>
            <person name="de la Bastide M."/>
            <person name="Spiegel L."/>
            <person name="Nascimento L."/>
            <person name="Zutavern T."/>
            <person name="O'Shaughnessy A."/>
            <person name="Dike S."/>
            <person name="Dedhia N."/>
            <person name="Preston R."/>
            <person name="Balija V."/>
            <person name="McCombie W.R."/>
            <person name="Chow T."/>
            <person name="Chen H."/>
            <person name="Chung M."/>
            <person name="Chen C."/>
            <person name="Shaw J."/>
            <person name="Wu H."/>
            <person name="Hsiao K."/>
            <person name="Chao Y."/>
            <person name="Chu M."/>
            <person name="Cheng C."/>
            <person name="Hour A."/>
            <person name="Lee P."/>
            <person name="Lin S."/>
            <person name="Lin Y."/>
            <person name="Liou J."/>
            <person name="Liu S."/>
            <person name="Hsing Y."/>
            <person name="Raghuvanshi S."/>
            <person name="Mohanty A."/>
            <person name="Bharti A.K."/>
            <person name="Gaur A."/>
            <person name="Gupta V."/>
            <person name="Kumar D."/>
            <person name="Ravi V."/>
            <person name="Vij S."/>
            <person name="Kapur A."/>
            <person name="Khurana P."/>
            <person name="Khurana P."/>
            <person name="Khurana J.P."/>
            <person name="Tyagi A.K."/>
            <person name="Gaikwad K."/>
            <person name="Singh A."/>
            <person name="Dalal V."/>
            <person name="Srivastava S."/>
            <person name="Dixit A."/>
            <person name="Pal A.K."/>
            <person name="Ghazi I.A."/>
            <person name="Yadav M."/>
            <person name="Pandit A."/>
            <person name="Bhargava A."/>
            <person name="Sureshbabu K."/>
            <person name="Batra K."/>
            <person name="Sharma T.R."/>
            <person name="Mohapatra T."/>
            <person name="Singh N.K."/>
            <person name="Messing J."/>
            <person name="Nelson A.B."/>
            <person name="Fuks G."/>
            <person name="Kavchok S."/>
            <person name="Keizer G."/>
            <person name="Linton E."/>
            <person name="Llaca V."/>
            <person name="Song R."/>
            <person name="Tanyolac B."/>
            <person name="Young S."/>
            <person name="Ho-Il K."/>
            <person name="Hahn J.H."/>
            <person name="Sangsakoo G."/>
            <person name="Vanavichit A."/>
            <person name="de Mattos Luiz.A.T."/>
            <person name="Zimmer P.D."/>
            <person name="Malone G."/>
            <person name="Dellagostin O."/>
            <person name="de Oliveira A.C."/>
            <person name="Bevan M."/>
            <person name="Bancroft I."/>
            <person name="Minx P."/>
            <person name="Cordum H."/>
            <person name="Wilson R."/>
            <person name="Cheng Z."/>
            <person name="Jin W."/>
            <person name="Jiang J."/>
            <person name="Leong S.A."/>
            <person name="Iwama H."/>
            <person name="Gojobori T."/>
            <person name="Itoh T."/>
            <person name="Niimura Y."/>
            <person name="Fujii Y."/>
            <person name="Habara T."/>
            <person name="Sakai H."/>
            <person name="Sato Y."/>
            <person name="Wilson G."/>
            <person name="Kumar K."/>
            <person name="McCouch S."/>
            <person name="Juretic N."/>
            <person name="Hoen D."/>
            <person name="Wright S."/>
            <person name="Bruskiewich R."/>
            <person name="Bureau T."/>
            <person name="Miyao A."/>
            <person name="Hirochika H."/>
            <person name="Nishikawa T."/>
            <person name="Kadowaki K."/>
            <person name="Sugiura M."/>
            <person name="Burr B."/>
            <person name="Sasaki T."/>
        </authorList>
    </citation>
    <scope>NUCLEOTIDE SEQUENCE [LARGE SCALE GENOMIC DNA]</scope>
    <source>
        <strain evidence="3">cv. Nipponbare</strain>
    </source>
</reference>
<dbReference type="AlphaFoldDB" id="Q5Z5P4"/>
<dbReference type="EMBL" id="AP003684">
    <property type="protein sequence ID" value="BAD61662.1"/>
    <property type="molecule type" value="Genomic_DNA"/>
</dbReference>
<reference evidence="2" key="2">
    <citation type="submission" date="2002-07" db="EMBL/GenBank/DDBJ databases">
        <title>Oryza sativa nipponbare(GA3) genomic DNA, chromosome 6, BAC clone:OSJNBa0077L03.</title>
        <authorList>
            <person name="Sasaki T."/>
            <person name="Matsumoto T."/>
            <person name="Katayose Y."/>
        </authorList>
    </citation>
    <scope>NUCLEOTIDE SEQUENCE</scope>
</reference>
<gene>
    <name evidence="2" type="ORF">OSJNBa0077L03.45</name>
    <name evidence="1" type="ORF">P0485D10.1</name>
</gene>
<accession>Q5Z5P4</accession>
<dbReference type="Proteomes" id="UP000000763">
    <property type="component" value="Chromosome 6"/>
</dbReference>
<evidence type="ECO:0000313" key="3">
    <source>
        <dbReference type="Proteomes" id="UP000000763"/>
    </source>
</evidence>
<evidence type="ECO:0000313" key="2">
    <source>
        <dbReference type="EMBL" id="BAD62023.1"/>
    </source>
</evidence>
<organism evidence="2 3">
    <name type="scientific">Oryza sativa subsp. japonica</name>
    <name type="common">Rice</name>
    <dbReference type="NCBI Taxonomy" id="39947"/>
    <lineage>
        <taxon>Eukaryota</taxon>
        <taxon>Viridiplantae</taxon>
        <taxon>Streptophyta</taxon>
        <taxon>Embryophyta</taxon>
        <taxon>Tracheophyta</taxon>
        <taxon>Spermatophyta</taxon>
        <taxon>Magnoliopsida</taxon>
        <taxon>Liliopsida</taxon>
        <taxon>Poales</taxon>
        <taxon>Poaceae</taxon>
        <taxon>BOP clade</taxon>
        <taxon>Oryzoideae</taxon>
        <taxon>Oryzeae</taxon>
        <taxon>Oryzinae</taxon>
        <taxon>Oryza</taxon>
        <taxon>Oryza sativa</taxon>
    </lineage>
</organism>